<dbReference type="EMBL" id="LR796461">
    <property type="protein sequence ID" value="CAB4146128.1"/>
    <property type="molecule type" value="Genomic_DNA"/>
</dbReference>
<name>A0A6J5PZ08_9CAUD</name>
<evidence type="ECO:0000313" key="7">
    <source>
        <dbReference type="EMBL" id="CAB4188433.1"/>
    </source>
</evidence>
<evidence type="ECO:0000313" key="11">
    <source>
        <dbReference type="EMBL" id="CAB5230536.1"/>
    </source>
</evidence>
<protein>
    <submittedName>
        <fullName evidence="5">Uncharacterized protein</fullName>
    </submittedName>
</protein>
<evidence type="ECO:0000313" key="6">
    <source>
        <dbReference type="EMBL" id="CAB4179455.1"/>
    </source>
</evidence>
<organism evidence="5">
    <name type="scientific">uncultured Caudovirales phage</name>
    <dbReference type="NCBI Taxonomy" id="2100421"/>
    <lineage>
        <taxon>Viruses</taxon>
        <taxon>Duplodnaviria</taxon>
        <taxon>Heunggongvirae</taxon>
        <taxon>Uroviricota</taxon>
        <taxon>Caudoviricetes</taxon>
        <taxon>Peduoviridae</taxon>
        <taxon>Maltschvirus</taxon>
        <taxon>Maltschvirus maltsch</taxon>
    </lineage>
</organism>
<evidence type="ECO:0000313" key="9">
    <source>
        <dbReference type="EMBL" id="CAB4216263.1"/>
    </source>
</evidence>
<evidence type="ECO:0000313" key="4">
    <source>
        <dbReference type="EMBL" id="CAB4161592.1"/>
    </source>
</evidence>
<evidence type="ECO:0000313" key="10">
    <source>
        <dbReference type="EMBL" id="CAB4219867.1"/>
    </source>
</evidence>
<dbReference type="EMBL" id="LR796709">
    <property type="protein sequence ID" value="CAB4161592.1"/>
    <property type="molecule type" value="Genomic_DNA"/>
</dbReference>
<reference evidence="5" key="1">
    <citation type="submission" date="2020-05" db="EMBL/GenBank/DDBJ databases">
        <authorList>
            <person name="Chiriac C."/>
            <person name="Salcher M."/>
            <person name="Ghai R."/>
            <person name="Kavagutti S V."/>
        </authorList>
    </citation>
    <scope>NUCLEOTIDE SEQUENCE</scope>
</reference>
<dbReference type="EMBL" id="LR796980">
    <property type="protein sequence ID" value="CAB4179455.1"/>
    <property type="molecule type" value="Genomic_DNA"/>
</dbReference>
<dbReference type="EMBL" id="LR796305">
    <property type="protein sequence ID" value="CAB4135732.1"/>
    <property type="molecule type" value="Genomic_DNA"/>
</dbReference>
<dbReference type="EMBL" id="LR797434">
    <property type="protein sequence ID" value="CAB4216263.1"/>
    <property type="molecule type" value="Genomic_DNA"/>
</dbReference>
<dbReference type="EMBL" id="LR797130">
    <property type="protein sequence ID" value="CAB4188433.1"/>
    <property type="molecule type" value="Genomic_DNA"/>
</dbReference>
<evidence type="ECO:0000313" key="5">
    <source>
        <dbReference type="EMBL" id="CAB4174681.1"/>
    </source>
</evidence>
<dbReference type="EMBL" id="LR797492">
    <property type="protein sequence ID" value="CAB4219867.1"/>
    <property type="molecule type" value="Genomic_DNA"/>
</dbReference>
<proteinExistence type="predicted"/>
<evidence type="ECO:0000313" key="3">
    <source>
        <dbReference type="EMBL" id="CAB4150549.1"/>
    </source>
</evidence>
<accession>A0A6J5PZ08</accession>
<sequence length="77" mass="9529">MNKELGFPKSWLETDQYCYELHRQYKSSGNWEIRIYFAFNKHQLIRSFPTEEEASKELCLLTMELYWARQNYRRGVR</sequence>
<gene>
    <name evidence="6" type="ORF">UFOVP1031_108</name>
    <name evidence="7" type="ORF">UFOVP1172_27</name>
    <name evidence="8" type="ORF">UFOVP1240_89</name>
    <name evidence="9" type="ORF">UFOVP1486_146</name>
    <name evidence="11" type="ORF">UFOVP1578_23</name>
    <name evidence="10" type="ORF">UFOVP1630_15</name>
    <name evidence="1" type="ORF">UFOVP288_106</name>
    <name evidence="2" type="ORF">UFOVP483_90</name>
    <name evidence="3" type="ORF">UFOVP573_9</name>
    <name evidence="4" type="ORF">UFOVP769_106</name>
    <name evidence="5" type="ORF">UFOVP962_74</name>
</gene>
<evidence type="ECO:0000313" key="1">
    <source>
        <dbReference type="EMBL" id="CAB4135732.1"/>
    </source>
</evidence>
<dbReference type="EMBL" id="LR798423">
    <property type="protein sequence ID" value="CAB5230536.1"/>
    <property type="molecule type" value="Genomic_DNA"/>
</dbReference>
<evidence type="ECO:0000313" key="8">
    <source>
        <dbReference type="EMBL" id="CAB4192013.1"/>
    </source>
</evidence>
<dbReference type="EMBL" id="LR796917">
    <property type="protein sequence ID" value="CAB4174681.1"/>
    <property type="molecule type" value="Genomic_DNA"/>
</dbReference>
<dbReference type="EMBL" id="LR797180">
    <property type="protein sequence ID" value="CAB4192013.1"/>
    <property type="molecule type" value="Genomic_DNA"/>
</dbReference>
<dbReference type="EMBL" id="LR796548">
    <property type="protein sequence ID" value="CAB4150549.1"/>
    <property type="molecule type" value="Genomic_DNA"/>
</dbReference>
<evidence type="ECO:0000313" key="2">
    <source>
        <dbReference type="EMBL" id="CAB4146128.1"/>
    </source>
</evidence>